<protein>
    <submittedName>
        <fullName evidence="2">Uncharacterized protein</fullName>
    </submittedName>
</protein>
<feature type="compositionally biased region" description="Polar residues" evidence="1">
    <location>
        <begin position="79"/>
        <end position="94"/>
    </location>
</feature>
<sequence>MVLCCTCNSNEVENTVETQPDQKTIQPKKTAGSPSPPAAGASEPVPSKKSIIPSPFKGRSGKRPTSTPDKSATEKKDQSSSSAPTINSAATNVNPDGHDAPPPGWGNTPEVEEEEEEEDFEEEEEDYEEEDDLRGPRQVKNVPDGYTGGTRKVQEISSNIKDRIKGLEEKGLQTKLRMGRKLLTPRIITDVKESWDQEGNIKREMTHYIEEIDGTKRTEKETVFIAAG</sequence>
<feature type="compositionally biased region" description="Low complexity" evidence="1">
    <location>
        <begin position="38"/>
        <end position="55"/>
    </location>
</feature>
<feature type="non-terminal residue" evidence="2">
    <location>
        <position position="228"/>
    </location>
</feature>
<evidence type="ECO:0000313" key="2">
    <source>
        <dbReference type="EMBL" id="OEU16310.1"/>
    </source>
</evidence>
<dbReference type="InParanoid" id="A0A1E7FDQ1"/>
<reference evidence="2 3" key="1">
    <citation type="submission" date="2016-09" db="EMBL/GenBank/DDBJ databases">
        <title>Extensive genetic diversity and differential bi-allelic expression allows diatom success in the polar Southern Ocean.</title>
        <authorList>
            <consortium name="DOE Joint Genome Institute"/>
            <person name="Mock T."/>
            <person name="Otillar R.P."/>
            <person name="Strauss J."/>
            <person name="Dupont C."/>
            <person name="Frickenhaus S."/>
            <person name="Maumus F."/>
            <person name="Mcmullan M."/>
            <person name="Sanges R."/>
            <person name="Schmutz J."/>
            <person name="Toseland A."/>
            <person name="Valas R."/>
            <person name="Veluchamy A."/>
            <person name="Ward B.J."/>
            <person name="Allen A."/>
            <person name="Barry K."/>
            <person name="Falciatore A."/>
            <person name="Ferrante M."/>
            <person name="Fortunato A.E."/>
            <person name="Gloeckner G."/>
            <person name="Gruber A."/>
            <person name="Hipkin R."/>
            <person name="Janech M."/>
            <person name="Kroth P."/>
            <person name="Leese F."/>
            <person name="Lindquist E."/>
            <person name="Lyon B.R."/>
            <person name="Martin J."/>
            <person name="Mayer C."/>
            <person name="Parker M."/>
            <person name="Quesneville H."/>
            <person name="Raymond J."/>
            <person name="Uhlig C."/>
            <person name="Valentin K.U."/>
            <person name="Worden A.Z."/>
            <person name="Armbrust E.V."/>
            <person name="Bowler C."/>
            <person name="Green B."/>
            <person name="Moulton V."/>
            <person name="Van Oosterhout C."/>
            <person name="Grigoriev I."/>
        </authorList>
    </citation>
    <scope>NUCLEOTIDE SEQUENCE [LARGE SCALE GENOMIC DNA]</scope>
    <source>
        <strain evidence="2 3">CCMP1102</strain>
    </source>
</reference>
<feature type="region of interest" description="Disordered" evidence="1">
    <location>
        <begin position="1"/>
        <end position="154"/>
    </location>
</feature>
<feature type="compositionally biased region" description="Acidic residues" evidence="1">
    <location>
        <begin position="110"/>
        <end position="132"/>
    </location>
</feature>
<proteinExistence type="predicted"/>
<dbReference type="OrthoDB" id="47952at2759"/>
<name>A0A1E7FDQ1_9STRA</name>
<organism evidence="2 3">
    <name type="scientific">Fragilariopsis cylindrus CCMP1102</name>
    <dbReference type="NCBI Taxonomy" id="635003"/>
    <lineage>
        <taxon>Eukaryota</taxon>
        <taxon>Sar</taxon>
        <taxon>Stramenopiles</taxon>
        <taxon>Ochrophyta</taxon>
        <taxon>Bacillariophyta</taxon>
        <taxon>Bacillariophyceae</taxon>
        <taxon>Bacillariophycidae</taxon>
        <taxon>Bacillariales</taxon>
        <taxon>Bacillariaceae</taxon>
        <taxon>Fragilariopsis</taxon>
    </lineage>
</organism>
<keyword evidence="3" id="KW-1185">Reference proteome</keyword>
<evidence type="ECO:0000256" key="1">
    <source>
        <dbReference type="SAM" id="MobiDB-lite"/>
    </source>
</evidence>
<evidence type="ECO:0000313" key="3">
    <source>
        <dbReference type="Proteomes" id="UP000095751"/>
    </source>
</evidence>
<feature type="compositionally biased region" description="Polar residues" evidence="1">
    <location>
        <begin position="8"/>
        <end position="27"/>
    </location>
</feature>
<dbReference type="AlphaFoldDB" id="A0A1E7FDQ1"/>
<dbReference type="EMBL" id="KV784358">
    <property type="protein sequence ID" value="OEU16310.1"/>
    <property type="molecule type" value="Genomic_DNA"/>
</dbReference>
<dbReference type="Proteomes" id="UP000095751">
    <property type="component" value="Unassembled WGS sequence"/>
</dbReference>
<gene>
    <name evidence="2" type="ORF">FRACYDRAFT_268961</name>
</gene>
<accession>A0A1E7FDQ1</accession>
<dbReference type="KEGG" id="fcy:FRACYDRAFT_268961"/>